<feature type="transmembrane region" description="Helical" evidence="2">
    <location>
        <begin position="103"/>
        <end position="126"/>
    </location>
</feature>
<dbReference type="EMBL" id="JBBPBK010000013">
    <property type="protein sequence ID" value="KAK9271483.1"/>
    <property type="molecule type" value="Genomic_DNA"/>
</dbReference>
<dbReference type="PANTHER" id="PTHR34201">
    <property type="entry name" value="GLYCINE-RICH PROTEIN"/>
    <property type="match status" value="1"/>
</dbReference>
<protein>
    <submittedName>
        <fullName evidence="3">Uncharacterized protein</fullName>
    </submittedName>
</protein>
<reference evidence="3 4" key="1">
    <citation type="journal article" date="2024" name="Plant J.">
        <title>Genome sequences and population genomics reveal climatic adaptation and genomic divergence between two closely related sweetgum species.</title>
        <authorList>
            <person name="Xu W.Q."/>
            <person name="Ren C.Q."/>
            <person name="Zhang X.Y."/>
            <person name="Comes H.P."/>
            <person name="Liu X.H."/>
            <person name="Li Y.G."/>
            <person name="Kettle C.J."/>
            <person name="Jalonen R."/>
            <person name="Gaisberger H."/>
            <person name="Ma Y.Z."/>
            <person name="Qiu Y.X."/>
        </authorList>
    </citation>
    <scope>NUCLEOTIDE SEQUENCE [LARGE SCALE GENOMIC DNA]</scope>
    <source>
        <strain evidence="3">Hangzhou</strain>
    </source>
</reference>
<evidence type="ECO:0000256" key="1">
    <source>
        <dbReference type="SAM" id="MobiDB-lite"/>
    </source>
</evidence>
<gene>
    <name evidence="3" type="ORF">L1049_001842</name>
</gene>
<comment type="caution">
    <text evidence="3">The sequence shown here is derived from an EMBL/GenBank/DDBJ whole genome shotgun (WGS) entry which is preliminary data.</text>
</comment>
<feature type="region of interest" description="Disordered" evidence="1">
    <location>
        <begin position="19"/>
        <end position="58"/>
    </location>
</feature>
<feature type="transmembrane region" description="Helical" evidence="2">
    <location>
        <begin position="138"/>
        <end position="162"/>
    </location>
</feature>
<dbReference type="Proteomes" id="UP001415857">
    <property type="component" value="Unassembled WGS sequence"/>
</dbReference>
<dbReference type="PANTHER" id="PTHR34201:SF6">
    <property type="entry name" value="GLYCINE-RICH PROTEIN"/>
    <property type="match status" value="1"/>
</dbReference>
<keyword evidence="2" id="KW-0812">Transmembrane</keyword>
<evidence type="ECO:0000313" key="4">
    <source>
        <dbReference type="Proteomes" id="UP001415857"/>
    </source>
</evidence>
<keyword evidence="2" id="KW-1133">Transmembrane helix</keyword>
<evidence type="ECO:0000313" key="3">
    <source>
        <dbReference type="EMBL" id="KAK9271483.1"/>
    </source>
</evidence>
<name>A0AAP0R8I4_LIQFO</name>
<evidence type="ECO:0000256" key="2">
    <source>
        <dbReference type="SAM" id="Phobius"/>
    </source>
</evidence>
<keyword evidence="2" id="KW-0472">Membrane</keyword>
<dbReference type="InterPro" id="IPR053288">
    <property type="entry name" value="TGD_Bridge_Protein"/>
</dbReference>
<feature type="compositionally biased region" description="Basic and acidic residues" evidence="1">
    <location>
        <begin position="21"/>
        <end position="31"/>
    </location>
</feature>
<dbReference type="AlphaFoldDB" id="A0AAP0R8I4"/>
<proteinExistence type="predicted"/>
<keyword evidence="4" id="KW-1185">Reference proteome</keyword>
<organism evidence="3 4">
    <name type="scientific">Liquidambar formosana</name>
    <name type="common">Formosan gum</name>
    <dbReference type="NCBI Taxonomy" id="63359"/>
    <lineage>
        <taxon>Eukaryota</taxon>
        <taxon>Viridiplantae</taxon>
        <taxon>Streptophyta</taxon>
        <taxon>Embryophyta</taxon>
        <taxon>Tracheophyta</taxon>
        <taxon>Spermatophyta</taxon>
        <taxon>Magnoliopsida</taxon>
        <taxon>eudicotyledons</taxon>
        <taxon>Gunneridae</taxon>
        <taxon>Pentapetalae</taxon>
        <taxon>Saxifragales</taxon>
        <taxon>Altingiaceae</taxon>
        <taxon>Liquidambar</taxon>
    </lineage>
</organism>
<accession>A0AAP0R8I4</accession>
<sequence>MKRTHLELSGVPSIIHLHKKTLGEDQRDQLSRKSPLLSPHPFIHSESPTMEPKSTYINGSRKAETNSLWKWKGSINNRKKNQEKQFPVPGFLRDSHRKTEEAVLGPGCGAGIGCGVGLGLGLVGGVGYGGWPWNHLRLVFGLGMGCGVGFGFGYGQGIGYGFSLDSLKSRVSKQSSDSKKRIVIEI</sequence>